<keyword evidence="6 13" id="KW-1133">Transmembrane helix</keyword>
<dbReference type="Proteomes" id="UP001488838">
    <property type="component" value="Unassembled WGS sequence"/>
</dbReference>
<keyword evidence="15" id="KW-1185">Reference proteome</keyword>
<evidence type="ECO:0000256" key="9">
    <source>
        <dbReference type="ARBA" id="ARBA00023170"/>
    </source>
</evidence>
<feature type="transmembrane region" description="Helical" evidence="13">
    <location>
        <begin position="345"/>
        <end position="364"/>
    </location>
</feature>
<dbReference type="InterPro" id="IPR007960">
    <property type="entry name" value="TAS2R"/>
</dbReference>
<sequence>FLFTLILSTESIAEKLGIAFVGLANIMGCVKERKISSKSCFDNISGTSASLVFEYFSHRHVHIWVDGHGANMSYSVISNNSGRFSWLILFTNTVFTLIPFIMTLITFLLLIFFPWTHFNKTQLTAKGSRNVRSSSHKDPENGGQLVIVYHFLSIALLNVFNIKRKYNNFAFTSSGICFSFSPFMCTDSREQMLRQAFLSMLWGLKDSGIMNILLETMNGVLHYILLTTLSVEFLMGNLGNAFTVLVNIMDWLKWRKISFIDQILTTLAISRIALLFSLTLGIFISEQYPDIIITRRIMRQICIFWTVTNHFSIWLATCLSIFYFLKIASFSNSIFLQLKWRVKKIVSGTLLASLFLLFLNILVINTHIELWIDRIEASAFFRVISSNYSQVYRHIILTNTVFTLIPFTVTLTMFLLLIFSLWRHLKSMQYNAKGSRDVSKAVHIKALQMVVSFLLLYSIFFLSLLLRFFNINYEPKKSVTLLFCITEVAFPSGHSYILILGNTKLRQAFVSMMWWLSRKLMKCIHGTGEHHGLDQEKKYLFGGSDPQCSGHFQIHSALVINCMFIGFFQLCNFNDIWKSDENYQISWTVTNHLSIWFATFLSIFYFLKIANFSSYIFLYPKWRVEKVILVTLLIDGLEANVSYGAITVNLTEFSRLVLLVNTMFTLTPFTVSLTLFLLLIFSLWRHLKNMQHNAKGSRDVSTTAHIKALHLVVIFLPFMCPEPSDQEAESILTFYAVLDEVQTQRNKM</sequence>
<dbReference type="GO" id="GO:0016020">
    <property type="term" value="C:membrane"/>
    <property type="evidence" value="ECO:0007669"/>
    <property type="project" value="UniProtKB-SubCell"/>
</dbReference>
<evidence type="ECO:0000256" key="1">
    <source>
        <dbReference type="ARBA" id="ARBA00004141"/>
    </source>
</evidence>
<evidence type="ECO:0000256" key="11">
    <source>
        <dbReference type="ARBA" id="ARBA00023224"/>
    </source>
</evidence>
<feature type="transmembrane region" description="Helical" evidence="13">
    <location>
        <begin position="86"/>
        <end position="113"/>
    </location>
</feature>
<keyword evidence="3" id="KW-0919">Taste</keyword>
<keyword evidence="11" id="KW-0807">Transducer</keyword>
<dbReference type="AlphaFoldDB" id="A0AAW0H9Y6"/>
<evidence type="ECO:0000256" key="13">
    <source>
        <dbReference type="SAM" id="Phobius"/>
    </source>
</evidence>
<dbReference type="GO" id="GO:0004930">
    <property type="term" value="F:G protein-coupled receptor activity"/>
    <property type="evidence" value="ECO:0007669"/>
    <property type="project" value="UniProtKB-KW"/>
</dbReference>
<accession>A0AAW0H9Y6</accession>
<comment type="caution">
    <text evidence="14">The sequence shown here is derived from an EMBL/GenBank/DDBJ whole genome shotgun (WGS) entry which is preliminary data.</text>
</comment>
<reference evidence="14 15" key="1">
    <citation type="journal article" date="2023" name="bioRxiv">
        <title>Conserved and derived expression patterns and positive selection on dental genes reveal complex evolutionary context of ever-growing rodent molars.</title>
        <authorList>
            <person name="Calamari Z.T."/>
            <person name="Song A."/>
            <person name="Cohen E."/>
            <person name="Akter M."/>
            <person name="Roy R.D."/>
            <person name="Hallikas O."/>
            <person name="Christensen M.M."/>
            <person name="Li P."/>
            <person name="Marangoni P."/>
            <person name="Jernvall J."/>
            <person name="Klein O.D."/>
        </authorList>
    </citation>
    <scope>NUCLEOTIDE SEQUENCE [LARGE SCALE GENOMIC DNA]</scope>
    <source>
        <strain evidence="14">V071</strain>
    </source>
</reference>
<feature type="transmembrane region" description="Helical" evidence="13">
    <location>
        <begin position="658"/>
        <end position="684"/>
    </location>
</feature>
<dbReference type="PANTHER" id="PTHR11394">
    <property type="entry name" value="TASTE RECEPTOR TYPE 2"/>
    <property type="match status" value="1"/>
</dbReference>
<evidence type="ECO:0000256" key="4">
    <source>
        <dbReference type="ARBA" id="ARBA00022606"/>
    </source>
</evidence>
<dbReference type="EMBL" id="JBBHLL010000726">
    <property type="protein sequence ID" value="KAK7798158.1"/>
    <property type="molecule type" value="Genomic_DNA"/>
</dbReference>
<feature type="transmembrane region" description="Helical" evidence="13">
    <location>
        <begin position="263"/>
        <end position="283"/>
    </location>
</feature>
<evidence type="ECO:0000256" key="3">
    <source>
        <dbReference type="ARBA" id="ARBA00022480"/>
    </source>
</evidence>
<evidence type="ECO:0000256" key="5">
    <source>
        <dbReference type="ARBA" id="ARBA00022692"/>
    </source>
</evidence>
<evidence type="ECO:0000256" key="12">
    <source>
        <dbReference type="RuleBase" id="RU004423"/>
    </source>
</evidence>
<comment type="subcellular location">
    <subcellularLocation>
        <location evidence="1">Membrane</location>
        <topology evidence="1">Multi-pass membrane protein</topology>
    </subcellularLocation>
</comment>
<keyword evidence="5 13" id="KW-0812">Transmembrane</keyword>
<name>A0AAW0H9Y6_MYOGA</name>
<keyword evidence="10" id="KW-0325">Glycoprotein</keyword>
<keyword evidence="9" id="KW-0675">Receptor</keyword>
<evidence type="ECO:0000256" key="8">
    <source>
        <dbReference type="ARBA" id="ARBA00023136"/>
    </source>
</evidence>
<keyword evidence="8 13" id="KW-0472">Membrane</keyword>
<evidence type="ECO:0000313" key="15">
    <source>
        <dbReference type="Proteomes" id="UP001488838"/>
    </source>
</evidence>
<evidence type="ECO:0000256" key="6">
    <source>
        <dbReference type="ARBA" id="ARBA00022989"/>
    </source>
</evidence>
<dbReference type="Gene3D" id="1.20.1070.10">
    <property type="entry name" value="Rhodopsin 7-helix transmembrane proteins"/>
    <property type="match status" value="1"/>
</dbReference>
<evidence type="ECO:0008006" key="16">
    <source>
        <dbReference type="Google" id="ProtNLM"/>
    </source>
</evidence>
<protein>
    <recommendedName>
        <fullName evidence="16">Taste receptor type 2</fullName>
    </recommendedName>
</protein>
<feature type="non-terminal residue" evidence="14">
    <location>
        <position position="1"/>
    </location>
</feature>
<feature type="transmembrane region" description="Helical" evidence="13">
    <location>
        <begin position="401"/>
        <end position="425"/>
    </location>
</feature>
<feature type="transmembrane region" description="Helical" evidence="13">
    <location>
        <begin position="446"/>
        <end position="466"/>
    </location>
</feature>
<feature type="transmembrane region" description="Helical" evidence="13">
    <location>
        <begin position="589"/>
        <end position="607"/>
    </location>
</feature>
<dbReference type="Pfam" id="PF05296">
    <property type="entry name" value="TAS2R"/>
    <property type="match status" value="3"/>
</dbReference>
<feature type="transmembrane region" description="Helical" evidence="13">
    <location>
        <begin position="220"/>
        <end position="242"/>
    </location>
</feature>
<evidence type="ECO:0000313" key="14">
    <source>
        <dbReference type="EMBL" id="KAK7798158.1"/>
    </source>
</evidence>
<evidence type="ECO:0000256" key="2">
    <source>
        <dbReference type="ARBA" id="ARBA00007376"/>
    </source>
</evidence>
<dbReference type="FunFam" id="1.20.1070.10:FF:000042">
    <property type="entry name" value="Taste receptor type 2 member 7"/>
    <property type="match status" value="1"/>
</dbReference>
<dbReference type="PANTHER" id="PTHR11394:SF23">
    <property type="entry name" value="TASTE RECEPTOR TYPE 2 MEMBER 14"/>
    <property type="match status" value="1"/>
</dbReference>
<organism evidence="14 15">
    <name type="scientific">Myodes glareolus</name>
    <name type="common">Bank vole</name>
    <name type="synonym">Clethrionomys glareolus</name>
    <dbReference type="NCBI Taxonomy" id="447135"/>
    <lineage>
        <taxon>Eukaryota</taxon>
        <taxon>Metazoa</taxon>
        <taxon>Chordata</taxon>
        <taxon>Craniata</taxon>
        <taxon>Vertebrata</taxon>
        <taxon>Euteleostomi</taxon>
        <taxon>Mammalia</taxon>
        <taxon>Eutheria</taxon>
        <taxon>Euarchontoglires</taxon>
        <taxon>Glires</taxon>
        <taxon>Rodentia</taxon>
        <taxon>Myomorpha</taxon>
        <taxon>Muroidea</taxon>
        <taxon>Cricetidae</taxon>
        <taxon>Arvicolinae</taxon>
        <taxon>Myodes</taxon>
    </lineage>
</organism>
<gene>
    <name evidence="14" type="ORF">U0070_023479</name>
</gene>
<comment type="similarity">
    <text evidence="2 12">Belongs to the G-protein coupled receptor T2R family.</text>
</comment>
<keyword evidence="7" id="KW-0297">G-protein coupled receptor</keyword>
<feature type="transmembrane region" description="Helical" evidence="13">
    <location>
        <begin position="478"/>
        <end position="499"/>
    </location>
</feature>
<dbReference type="SUPFAM" id="SSF81321">
    <property type="entry name" value="Family A G protein-coupled receptor-like"/>
    <property type="match status" value="2"/>
</dbReference>
<evidence type="ECO:0000256" key="10">
    <source>
        <dbReference type="ARBA" id="ARBA00023180"/>
    </source>
</evidence>
<feature type="transmembrane region" description="Helical" evidence="13">
    <location>
        <begin position="142"/>
        <end position="160"/>
    </location>
</feature>
<feature type="transmembrane region" description="Helical" evidence="13">
    <location>
        <begin position="303"/>
        <end position="325"/>
    </location>
</feature>
<feature type="transmembrane region" description="Helical" evidence="13">
    <location>
        <begin position="558"/>
        <end position="577"/>
    </location>
</feature>
<dbReference type="GO" id="GO:0033038">
    <property type="term" value="F:bitter taste receptor activity"/>
    <property type="evidence" value="ECO:0007669"/>
    <property type="project" value="InterPro"/>
</dbReference>
<feature type="non-terminal residue" evidence="14">
    <location>
        <position position="748"/>
    </location>
</feature>
<proteinExistence type="inferred from homology"/>
<keyword evidence="4" id="KW-0716">Sensory transduction</keyword>
<evidence type="ECO:0000256" key="7">
    <source>
        <dbReference type="ARBA" id="ARBA00023040"/>
    </source>
</evidence>
<dbReference type="CDD" id="cd15019">
    <property type="entry name" value="7tm_TAS2R14-like"/>
    <property type="match status" value="1"/>
</dbReference>